<proteinExistence type="predicted"/>
<dbReference type="SUPFAM" id="SSF47413">
    <property type="entry name" value="lambda repressor-like DNA-binding domains"/>
    <property type="match status" value="1"/>
</dbReference>
<evidence type="ECO:0000313" key="3">
    <source>
        <dbReference type="Proteomes" id="UP000626220"/>
    </source>
</evidence>
<dbReference type="RefSeq" id="WP_189683143.1">
    <property type="nucleotide sequence ID" value="NZ_BNCJ01000052.1"/>
</dbReference>
<feature type="domain" description="HTH cro/C1-type" evidence="1">
    <location>
        <begin position="25"/>
        <end position="53"/>
    </location>
</feature>
<dbReference type="AlphaFoldDB" id="A0A8J3MBD9"/>
<dbReference type="EMBL" id="BNCJ01000052">
    <property type="protein sequence ID" value="GHF76082.1"/>
    <property type="molecule type" value="Genomic_DNA"/>
</dbReference>
<organism evidence="2 3">
    <name type="scientific">Seohaeicola zhoushanensis</name>
    <dbReference type="NCBI Taxonomy" id="1569283"/>
    <lineage>
        <taxon>Bacteria</taxon>
        <taxon>Pseudomonadati</taxon>
        <taxon>Pseudomonadota</taxon>
        <taxon>Alphaproteobacteria</taxon>
        <taxon>Rhodobacterales</taxon>
        <taxon>Roseobacteraceae</taxon>
        <taxon>Seohaeicola</taxon>
    </lineage>
</organism>
<dbReference type="PROSITE" id="PS50943">
    <property type="entry name" value="HTH_CROC1"/>
    <property type="match status" value="1"/>
</dbReference>
<dbReference type="SMART" id="SM00530">
    <property type="entry name" value="HTH_XRE"/>
    <property type="match status" value="1"/>
</dbReference>
<protein>
    <recommendedName>
        <fullName evidence="1">HTH cro/C1-type domain-containing protein</fullName>
    </recommendedName>
</protein>
<reference evidence="2" key="2">
    <citation type="submission" date="2020-09" db="EMBL/GenBank/DDBJ databases">
        <authorList>
            <person name="Sun Q."/>
            <person name="Kim S."/>
        </authorList>
    </citation>
    <scope>NUCLEOTIDE SEQUENCE</scope>
    <source>
        <strain evidence="2">KCTC 42650</strain>
    </source>
</reference>
<dbReference type="Pfam" id="PF13560">
    <property type="entry name" value="HTH_31"/>
    <property type="match status" value="1"/>
</dbReference>
<evidence type="ECO:0000259" key="1">
    <source>
        <dbReference type="PROSITE" id="PS50943"/>
    </source>
</evidence>
<dbReference type="InterPro" id="IPR001387">
    <property type="entry name" value="Cro/C1-type_HTH"/>
</dbReference>
<dbReference type="InterPro" id="IPR010982">
    <property type="entry name" value="Lambda_DNA-bd_dom_sf"/>
</dbReference>
<dbReference type="Gene3D" id="1.10.260.40">
    <property type="entry name" value="lambda repressor-like DNA-binding domains"/>
    <property type="match status" value="1"/>
</dbReference>
<sequence length="107" mass="11671">MTDRVQSSLVRAVLQTLGAEITRGRKRRGLSQADLALRVGCSRNTLRAIEEGRPTVEIGLFLEAAALVGVPLMGGDPATIRDRGAQAQREVDLLPQPRTQTDIFDDF</sequence>
<accession>A0A8J3MBD9</accession>
<reference evidence="2" key="1">
    <citation type="journal article" date="2014" name="Int. J. Syst. Evol. Microbiol.">
        <title>Complete genome sequence of Corynebacterium casei LMG S-19264T (=DSM 44701T), isolated from a smear-ripened cheese.</title>
        <authorList>
            <consortium name="US DOE Joint Genome Institute (JGI-PGF)"/>
            <person name="Walter F."/>
            <person name="Albersmeier A."/>
            <person name="Kalinowski J."/>
            <person name="Ruckert C."/>
        </authorList>
    </citation>
    <scope>NUCLEOTIDE SEQUENCE</scope>
    <source>
        <strain evidence="2">KCTC 42650</strain>
    </source>
</reference>
<gene>
    <name evidence="2" type="ORF">GCM10017056_53030</name>
</gene>
<evidence type="ECO:0000313" key="2">
    <source>
        <dbReference type="EMBL" id="GHF76082.1"/>
    </source>
</evidence>
<dbReference type="CDD" id="cd00093">
    <property type="entry name" value="HTH_XRE"/>
    <property type="match status" value="1"/>
</dbReference>
<dbReference type="Proteomes" id="UP000626220">
    <property type="component" value="Unassembled WGS sequence"/>
</dbReference>
<dbReference type="GO" id="GO:0003677">
    <property type="term" value="F:DNA binding"/>
    <property type="evidence" value="ECO:0007669"/>
    <property type="project" value="InterPro"/>
</dbReference>
<keyword evidence="3" id="KW-1185">Reference proteome</keyword>
<comment type="caution">
    <text evidence="2">The sequence shown here is derived from an EMBL/GenBank/DDBJ whole genome shotgun (WGS) entry which is preliminary data.</text>
</comment>
<name>A0A8J3MBD9_9RHOB</name>